<dbReference type="RefSeq" id="WP_120333943.1">
    <property type="nucleotide sequence ID" value="NZ_MCAQ01000011.1"/>
</dbReference>
<keyword evidence="4" id="KW-1185">Reference proteome</keyword>
<evidence type="ECO:0000313" key="3">
    <source>
        <dbReference type="EMBL" id="RKF37648.1"/>
    </source>
</evidence>
<dbReference type="PRINTS" id="PR00069">
    <property type="entry name" value="ALDKETRDTASE"/>
</dbReference>
<dbReference type="PANTHER" id="PTHR43364">
    <property type="entry name" value="NADH-SPECIFIC METHYLGLYOXAL REDUCTASE-RELATED"/>
    <property type="match status" value="1"/>
</dbReference>
<dbReference type="InterPro" id="IPR050523">
    <property type="entry name" value="AKR_Detox_Biosynth"/>
</dbReference>
<organism evidence="3 4">
    <name type="scientific">Sphingobacterium siyangense</name>
    <dbReference type="NCBI Taxonomy" id="459529"/>
    <lineage>
        <taxon>Bacteria</taxon>
        <taxon>Pseudomonadati</taxon>
        <taxon>Bacteroidota</taxon>
        <taxon>Sphingobacteriia</taxon>
        <taxon>Sphingobacteriales</taxon>
        <taxon>Sphingobacteriaceae</taxon>
        <taxon>Sphingobacterium</taxon>
    </lineage>
</organism>
<comment type="caution">
    <text evidence="3">The sequence shown here is derived from an EMBL/GenBank/DDBJ whole genome shotgun (WGS) entry which is preliminary data.</text>
</comment>
<reference evidence="3 4" key="1">
    <citation type="submission" date="2016-07" db="EMBL/GenBank/DDBJ databases">
        <title>Genome analysis of Sphingobacterium siyangense T12B17.</title>
        <authorList>
            <person name="Xu D."/>
            <person name="Su Y."/>
            <person name="Zheng S."/>
        </authorList>
    </citation>
    <scope>NUCLEOTIDE SEQUENCE [LARGE SCALE GENOMIC DNA]</scope>
    <source>
        <strain evidence="3 4">T12B17</strain>
    </source>
</reference>
<keyword evidence="1" id="KW-0560">Oxidoreductase</keyword>
<protein>
    <submittedName>
        <fullName evidence="3">Alcohol dehydrogenase</fullName>
    </submittedName>
</protein>
<dbReference type="PANTHER" id="PTHR43364:SF6">
    <property type="entry name" value="OXIDOREDUCTASE-RELATED"/>
    <property type="match status" value="1"/>
</dbReference>
<dbReference type="EMBL" id="MCAQ01000011">
    <property type="protein sequence ID" value="RKF37648.1"/>
    <property type="molecule type" value="Genomic_DNA"/>
</dbReference>
<evidence type="ECO:0000256" key="1">
    <source>
        <dbReference type="ARBA" id="ARBA00023002"/>
    </source>
</evidence>
<dbReference type="InterPro" id="IPR023210">
    <property type="entry name" value="NADP_OxRdtase_dom"/>
</dbReference>
<dbReference type="Pfam" id="PF00248">
    <property type="entry name" value="Aldo_ket_red"/>
    <property type="match status" value="1"/>
</dbReference>
<dbReference type="AlphaFoldDB" id="A0A420FXI9"/>
<dbReference type="Proteomes" id="UP000286402">
    <property type="component" value="Unassembled WGS sequence"/>
</dbReference>
<dbReference type="InterPro" id="IPR020471">
    <property type="entry name" value="AKR"/>
</dbReference>
<dbReference type="GO" id="GO:0016491">
    <property type="term" value="F:oxidoreductase activity"/>
    <property type="evidence" value="ECO:0007669"/>
    <property type="project" value="UniProtKB-KW"/>
</dbReference>
<feature type="domain" description="NADP-dependent oxidoreductase" evidence="2">
    <location>
        <begin position="16"/>
        <end position="310"/>
    </location>
</feature>
<dbReference type="FunFam" id="3.20.20.100:FF:000004">
    <property type="entry name" value="Oxidoreductase, aldo/keto reductase"/>
    <property type="match status" value="1"/>
</dbReference>
<dbReference type="CDD" id="cd19081">
    <property type="entry name" value="AKR_AKR9C1"/>
    <property type="match status" value="1"/>
</dbReference>
<name>A0A420FXI9_9SPHI</name>
<dbReference type="SUPFAM" id="SSF51430">
    <property type="entry name" value="NAD(P)-linked oxidoreductase"/>
    <property type="match status" value="1"/>
</dbReference>
<dbReference type="GO" id="GO:0005829">
    <property type="term" value="C:cytosol"/>
    <property type="evidence" value="ECO:0007669"/>
    <property type="project" value="UniProtKB-ARBA"/>
</dbReference>
<dbReference type="Gene3D" id="3.20.20.100">
    <property type="entry name" value="NADP-dependent oxidoreductase domain"/>
    <property type="match status" value="1"/>
</dbReference>
<gene>
    <name evidence="3" type="ORF">BCY89_27610</name>
</gene>
<dbReference type="InterPro" id="IPR036812">
    <property type="entry name" value="NAD(P)_OxRdtase_dom_sf"/>
</dbReference>
<sequence>MKKITLKNTDLQVSNINFGGNVFGWTLNEEESFAILDAFVEAGHNFIDTADAYGWWLGKQGISETIIGNWMKSRGNRKEMVIATKVGSQTATNPEPNVSIEYISKTVDESLERLQTDYIDLYYTHFDDGLTPVEETLSAYDIAIKAGKVRYIGASNISSERLEQSFHASDRYNLPKYIALQPHYNLLERNGYESNFAPLVEKYNLSVFPYFALASGFLTGKYRKEEDFKKSVRGEGAAQYLNEHGLNVLHCLDFIHAKYGVSQASIALAWLLNRQNIVAPIVSATNMSQLNSILIASDLKLDIEDLQWLDLVTL</sequence>
<accession>A0A420FXI9</accession>
<proteinExistence type="predicted"/>
<evidence type="ECO:0000259" key="2">
    <source>
        <dbReference type="Pfam" id="PF00248"/>
    </source>
</evidence>
<evidence type="ECO:0000313" key="4">
    <source>
        <dbReference type="Proteomes" id="UP000286402"/>
    </source>
</evidence>